<dbReference type="AlphaFoldDB" id="A0A0B0PBQ6"/>
<evidence type="ECO:0000313" key="2">
    <source>
        <dbReference type="Proteomes" id="UP000032142"/>
    </source>
</evidence>
<reference evidence="2" key="1">
    <citation type="submission" date="2014-09" db="EMBL/GenBank/DDBJ databases">
        <authorList>
            <person name="Mudge J."/>
            <person name="Ramaraj T."/>
            <person name="Lindquist I.E."/>
            <person name="Bharti A.K."/>
            <person name="Sundararajan A."/>
            <person name="Cameron C.T."/>
            <person name="Woodward J.E."/>
            <person name="May G.D."/>
            <person name="Brubaker C."/>
            <person name="Broadhvest J."/>
            <person name="Wilkins T.A."/>
        </authorList>
    </citation>
    <scope>NUCLEOTIDE SEQUENCE</scope>
    <source>
        <strain evidence="2">cv. AKA8401</strain>
    </source>
</reference>
<keyword evidence="2" id="KW-1185">Reference proteome</keyword>
<organism evidence="1 2">
    <name type="scientific">Gossypium arboreum</name>
    <name type="common">Tree cotton</name>
    <name type="synonym">Gossypium nanking</name>
    <dbReference type="NCBI Taxonomy" id="29729"/>
    <lineage>
        <taxon>Eukaryota</taxon>
        <taxon>Viridiplantae</taxon>
        <taxon>Streptophyta</taxon>
        <taxon>Embryophyta</taxon>
        <taxon>Tracheophyta</taxon>
        <taxon>Spermatophyta</taxon>
        <taxon>Magnoliopsida</taxon>
        <taxon>eudicotyledons</taxon>
        <taxon>Gunneridae</taxon>
        <taxon>Pentapetalae</taxon>
        <taxon>rosids</taxon>
        <taxon>malvids</taxon>
        <taxon>Malvales</taxon>
        <taxon>Malvaceae</taxon>
        <taxon>Malvoideae</taxon>
        <taxon>Gossypium</taxon>
    </lineage>
</organism>
<dbReference type="Proteomes" id="UP000032142">
    <property type="component" value="Unassembled WGS sequence"/>
</dbReference>
<accession>A0A0B0PBQ6</accession>
<protein>
    <submittedName>
        <fullName evidence="1">Uncharacterized protein</fullName>
    </submittedName>
</protein>
<proteinExistence type="predicted"/>
<gene>
    <name evidence="1" type="ORF">F383_04239</name>
</gene>
<name>A0A0B0PBQ6_GOSAR</name>
<sequence length="79" mass="9253">MYANFYMHNIRGKMQGTRRSKASEIRCVRLLPSSQEVMYLKQENAIYIIELFGISFPLSCKTSAMIFKPRLMCVEQLQI</sequence>
<dbReference type="EMBL" id="KN419582">
    <property type="protein sequence ID" value="KHG21769.1"/>
    <property type="molecule type" value="Genomic_DNA"/>
</dbReference>
<evidence type="ECO:0000313" key="1">
    <source>
        <dbReference type="EMBL" id="KHG21769.1"/>
    </source>
</evidence>